<reference evidence="1" key="1">
    <citation type="submission" date="2023-06" db="EMBL/GenBank/DDBJ databases">
        <authorList>
            <consortium name="Lawrence Berkeley National Laboratory"/>
            <person name="Ahrendt S."/>
            <person name="Sahu N."/>
            <person name="Indic B."/>
            <person name="Wong-Bajracharya J."/>
            <person name="Merenyi Z."/>
            <person name="Ke H.-M."/>
            <person name="Monk M."/>
            <person name="Kocsube S."/>
            <person name="Drula E."/>
            <person name="Lipzen A."/>
            <person name="Balint B."/>
            <person name="Henrissat B."/>
            <person name="Andreopoulos B."/>
            <person name="Martin F.M."/>
            <person name="Harder C.B."/>
            <person name="Rigling D."/>
            <person name="Ford K.L."/>
            <person name="Foster G.D."/>
            <person name="Pangilinan J."/>
            <person name="Papanicolaou A."/>
            <person name="Barry K."/>
            <person name="LaButti K."/>
            <person name="Viragh M."/>
            <person name="Koriabine M."/>
            <person name="Yan M."/>
            <person name="Riley R."/>
            <person name="Champramary S."/>
            <person name="Plett K.L."/>
            <person name="Tsai I.J."/>
            <person name="Slot J."/>
            <person name="Sipos G."/>
            <person name="Plett J."/>
            <person name="Nagy L.G."/>
            <person name="Grigoriev I.V."/>
        </authorList>
    </citation>
    <scope>NUCLEOTIDE SEQUENCE</scope>
    <source>
        <strain evidence="1">ICMP 16352</strain>
    </source>
</reference>
<comment type="caution">
    <text evidence="1">The sequence shown here is derived from an EMBL/GenBank/DDBJ whole genome shotgun (WGS) entry which is preliminary data.</text>
</comment>
<organism evidence="1 2">
    <name type="scientific">Armillaria novae-zelandiae</name>
    <dbReference type="NCBI Taxonomy" id="153914"/>
    <lineage>
        <taxon>Eukaryota</taxon>
        <taxon>Fungi</taxon>
        <taxon>Dikarya</taxon>
        <taxon>Basidiomycota</taxon>
        <taxon>Agaricomycotina</taxon>
        <taxon>Agaricomycetes</taxon>
        <taxon>Agaricomycetidae</taxon>
        <taxon>Agaricales</taxon>
        <taxon>Marasmiineae</taxon>
        <taxon>Physalacriaceae</taxon>
        <taxon>Armillaria</taxon>
    </lineage>
</organism>
<evidence type="ECO:0000313" key="1">
    <source>
        <dbReference type="EMBL" id="KAK0474094.1"/>
    </source>
</evidence>
<dbReference type="Proteomes" id="UP001175227">
    <property type="component" value="Unassembled WGS sequence"/>
</dbReference>
<gene>
    <name evidence="1" type="ORF">IW261DRAFT_584020</name>
</gene>
<accession>A0AA39NYX3</accession>
<evidence type="ECO:0000313" key="2">
    <source>
        <dbReference type="Proteomes" id="UP001175227"/>
    </source>
</evidence>
<dbReference type="EMBL" id="JAUEPR010000029">
    <property type="protein sequence ID" value="KAK0474094.1"/>
    <property type="molecule type" value="Genomic_DNA"/>
</dbReference>
<sequence>MTYPSSSFLPLITTPRLLSSSQTPSQISSPSFSPVGRNAVVAAYNVAWSWLYQECRGSTMCLLHVKRCYRKRLSCDKGNCQSPGPLAGTIHCLFLDAIPHDGEWMMISLPTILTIRRTKSVFAGPVFSLGVPTRREAMYLPSREQDTASAIQYKLPHPCEDFGGAREEPERIWHTRQLTMGPPSSVCLEWRIISLVFQFKLREQTSAEST</sequence>
<proteinExistence type="predicted"/>
<dbReference type="AlphaFoldDB" id="A0AA39NYX3"/>
<keyword evidence="2" id="KW-1185">Reference proteome</keyword>
<protein>
    <submittedName>
        <fullName evidence="1">Uncharacterized protein</fullName>
    </submittedName>
</protein>
<name>A0AA39NYX3_9AGAR</name>